<proteinExistence type="predicted"/>
<evidence type="ECO:0008006" key="3">
    <source>
        <dbReference type="Google" id="ProtNLM"/>
    </source>
</evidence>
<protein>
    <recommendedName>
        <fullName evidence="3">Resolvase/invertase-type recombinase catalytic domain-containing protein</fullName>
    </recommendedName>
</protein>
<evidence type="ECO:0000313" key="1">
    <source>
        <dbReference type="EMBL" id="MBD7966558.1"/>
    </source>
</evidence>
<gene>
    <name evidence="1" type="ORF">H9647_00620</name>
</gene>
<name>A0ABR8SST0_9BACL</name>
<keyword evidence="2" id="KW-1185">Reference proteome</keyword>
<evidence type="ECO:0000313" key="2">
    <source>
        <dbReference type="Proteomes" id="UP000608071"/>
    </source>
</evidence>
<dbReference type="EMBL" id="JACSQL010000001">
    <property type="protein sequence ID" value="MBD7966558.1"/>
    <property type="molecule type" value="Genomic_DNA"/>
</dbReference>
<sequence length="51" mass="5980">MIHIVNLEHKERRDTFYKTIEILITMLAEFSSELFKRKTGEPMIAGLLESV</sequence>
<reference evidence="1 2" key="1">
    <citation type="submission" date="2020-08" db="EMBL/GenBank/DDBJ databases">
        <title>A Genomic Blueprint of the Chicken Gut Microbiome.</title>
        <authorList>
            <person name="Gilroy R."/>
            <person name="Ravi A."/>
            <person name="Getino M."/>
            <person name="Pursley I."/>
            <person name="Horton D.L."/>
            <person name="Alikhan N.-F."/>
            <person name="Baker D."/>
            <person name="Gharbi K."/>
            <person name="Hall N."/>
            <person name="Watson M."/>
            <person name="Adriaenssens E.M."/>
            <person name="Foster-Nyarko E."/>
            <person name="Jarju S."/>
            <person name="Secka A."/>
            <person name="Antonio M."/>
            <person name="Oren A."/>
            <person name="Chaudhuri R."/>
            <person name="La Ragione R.M."/>
            <person name="Hildebrand F."/>
            <person name="Pallen M.J."/>
        </authorList>
    </citation>
    <scope>NUCLEOTIDE SEQUENCE [LARGE SCALE GENOMIC DNA]</scope>
    <source>
        <strain evidence="1 2">Sa2BVA9</strain>
    </source>
</reference>
<comment type="caution">
    <text evidence="1">The sequence shown here is derived from an EMBL/GenBank/DDBJ whole genome shotgun (WGS) entry which is preliminary data.</text>
</comment>
<accession>A0ABR8SST0</accession>
<organism evidence="1 2">
    <name type="scientific">Paenibacillus gallinarum</name>
    <dbReference type="NCBI Taxonomy" id="2762232"/>
    <lineage>
        <taxon>Bacteria</taxon>
        <taxon>Bacillati</taxon>
        <taxon>Bacillota</taxon>
        <taxon>Bacilli</taxon>
        <taxon>Bacillales</taxon>
        <taxon>Paenibacillaceae</taxon>
        <taxon>Paenibacillus</taxon>
    </lineage>
</organism>
<dbReference type="Proteomes" id="UP000608071">
    <property type="component" value="Unassembled WGS sequence"/>
</dbReference>